<dbReference type="AlphaFoldDB" id="A0A833T1J5"/>
<protein>
    <recommendedName>
        <fullName evidence="3">Crinkler (CRN) family protein</fullName>
    </recommendedName>
</protein>
<comment type="caution">
    <text evidence="1">The sequence shown here is derived from an EMBL/GenBank/DDBJ whole genome shotgun (WGS) entry which is preliminary data.</text>
</comment>
<dbReference type="EMBL" id="WSZM01000271">
    <property type="protein sequence ID" value="KAF4036295.1"/>
    <property type="molecule type" value="Genomic_DNA"/>
</dbReference>
<evidence type="ECO:0000313" key="2">
    <source>
        <dbReference type="Proteomes" id="UP000602510"/>
    </source>
</evidence>
<proteinExistence type="predicted"/>
<dbReference type="Proteomes" id="UP000602510">
    <property type="component" value="Unassembled WGS sequence"/>
</dbReference>
<gene>
    <name evidence="1" type="ORF">GN244_ATG11665</name>
</gene>
<keyword evidence="2" id="KW-1185">Reference proteome</keyword>
<reference evidence="1" key="1">
    <citation type="submission" date="2020-04" db="EMBL/GenBank/DDBJ databases">
        <title>Hybrid Assembly of Korean Phytophthora infestans isolates.</title>
        <authorList>
            <person name="Prokchorchik M."/>
            <person name="Lee Y."/>
            <person name="Seo J."/>
            <person name="Cho J.-H."/>
            <person name="Park Y.-E."/>
            <person name="Jang D.-C."/>
            <person name="Im J.-S."/>
            <person name="Choi J.-G."/>
            <person name="Park H.-J."/>
            <person name="Lee G.-B."/>
            <person name="Lee Y.-G."/>
            <person name="Hong S.-Y."/>
            <person name="Cho K."/>
            <person name="Sohn K.H."/>
        </authorList>
    </citation>
    <scope>NUCLEOTIDE SEQUENCE</scope>
    <source>
        <strain evidence="1">KR_1_A1</strain>
    </source>
</reference>
<sequence>MTITERLLELAYVVINDGTISIQQSTEDVRVRDLSRAIQKYVDDKKPFRLFIARKSDRSWQTLTMRDAQRLRRKEPVPFVKELLVDENEMDPRCQLIDFQFPTRDSINRSDVHILVLKPEYVSVAPEWKPETTWEFSLLTLAHYFLWDAVVLLRSYRVFTILTTPGLATDREELRGKFHW</sequence>
<accession>A0A833T1J5</accession>
<organism evidence="1 2">
    <name type="scientific">Phytophthora infestans</name>
    <name type="common">Potato late blight agent</name>
    <name type="synonym">Botrytis infestans</name>
    <dbReference type="NCBI Taxonomy" id="4787"/>
    <lineage>
        <taxon>Eukaryota</taxon>
        <taxon>Sar</taxon>
        <taxon>Stramenopiles</taxon>
        <taxon>Oomycota</taxon>
        <taxon>Peronosporomycetes</taxon>
        <taxon>Peronosporales</taxon>
        <taxon>Peronosporaceae</taxon>
        <taxon>Phytophthora</taxon>
    </lineage>
</organism>
<evidence type="ECO:0000313" key="1">
    <source>
        <dbReference type="EMBL" id="KAF4036295.1"/>
    </source>
</evidence>
<name>A0A833T1J5_PHYIN</name>
<evidence type="ECO:0008006" key="3">
    <source>
        <dbReference type="Google" id="ProtNLM"/>
    </source>
</evidence>